<protein>
    <recommendedName>
        <fullName evidence="1">Cobalamin-independent methionine synthase MetE C-terminal/archaeal domain-containing protein</fullName>
    </recommendedName>
</protein>
<dbReference type="Proteomes" id="UP000019140">
    <property type="component" value="Unassembled WGS sequence"/>
</dbReference>
<dbReference type="InterPro" id="IPR038071">
    <property type="entry name" value="UROD/MetE-like_sf"/>
</dbReference>
<dbReference type="EMBL" id="AZHX01001753">
    <property type="protein sequence ID" value="ETX00227.1"/>
    <property type="molecule type" value="Genomic_DNA"/>
</dbReference>
<dbReference type="HOGENOM" id="CLU_1975088_0_0_7"/>
<accession>W4LS48</accession>
<evidence type="ECO:0000259" key="1">
    <source>
        <dbReference type="Pfam" id="PF01717"/>
    </source>
</evidence>
<dbReference type="GO" id="GO:0003871">
    <property type="term" value="F:5-methyltetrahydropteroyltriglutamate-homocysteine S-methyltransferase activity"/>
    <property type="evidence" value="ECO:0007669"/>
    <property type="project" value="InterPro"/>
</dbReference>
<sequence>FHICFGNRFGRARFKRCYADYFPGALEARADQFVLEYASREMGEIEKWKDWNDGRELGAGIIDVKSFHPESPEDVAERLRMVLKYADPDKVYVNPDCGFGWSPRNMAVGKLQAMVAGTQIVRQELS</sequence>
<feature type="non-terminal residue" evidence="2">
    <location>
        <position position="1"/>
    </location>
</feature>
<proteinExistence type="predicted"/>
<dbReference type="AlphaFoldDB" id="W4LS48"/>
<dbReference type="SUPFAM" id="SSF51726">
    <property type="entry name" value="UROD/MetE-like"/>
    <property type="match status" value="1"/>
</dbReference>
<name>W4LS48_9BACT</name>
<feature type="domain" description="Cobalamin-independent methionine synthase MetE C-terminal/archaeal" evidence="1">
    <location>
        <begin position="29"/>
        <end position="116"/>
    </location>
</feature>
<dbReference type="GO" id="GO:0008270">
    <property type="term" value="F:zinc ion binding"/>
    <property type="evidence" value="ECO:0007669"/>
    <property type="project" value="InterPro"/>
</dbReference>
<gene>
    <name evidence="2" type="ORF">ETSY2_39495</name>
</gene>
<dbReference type="InterPro" id="IPR002629">
    <property type="entry name" value="Met_Synth_C/arc"/>
</dbReference>
<evidence type="ECO:0000313" key="3">
    <source>
        <dbReference type="Proteomes" id="UP000019140"/>
    </source>
</evidence>
<reference evidence="2 3" key="1">
    <citation type="journal article" date="2014" name="Nature">
        <title>An environmental bacterial taxon with a large and distinct metabolic repertoire.</title>
        <authorList>
            <person name="Wilson M.C."/>
            <person name="Mori T."/>
            <person name="Ruckert C."/>
            <person name="Uria A.R."/>
            <person name="Helf M.J."/>
            <person name="Takada K."/>
            <person name="Gernert C."/>
            <person name="Steffens U.A."/>
            <person name="Heycke N."/>
            <person name="Schmitt S."/>
            <person name="Rinke C."/>
            <person name="Helfrich E.J."/>
            <person name="Brachmann A.O."/>
            <person name="Gurgui C."/>
            <person name="Wakimoto T."/>
            <person name="Kracht M."/>
            <person name="Crusemann M."/>
            <person name="Hentschel U."/>
            <person name="Abe I."/>
            <person name="Matsunaga S."/>
            <person name="Kalinowski J."/>
            <person name="Takeyama H."/>
            <person name="Piel J."/>
        </authorList>
    </citation>
    <scope>NUCLEOTIDE SEQUENCE [LARGE SCALE GENOMIC DNA]</scope>
    <source>
        <strain evidence="3">TSY2</strain>
    </source>
</reference>
<organism evidence="2 3">
    <name type="scientific">Candidatus Entotheonella gemina</name>
    <dbReference type="NCBI Taxonomy" id="1429439"/>
    <lineage>
        <taxon>Bacteria</taxon>
        <taxon>Pseudomonadati</taxon>
        <taxon>Nitrospinota/Tectimicrobiota group</taxon>
        <taxon>Candidatus Tectimicrobiota</taxon>
        <taxon>Candidatus Entotheonellia</taxon>
        <taxon>Candidatus Entotheonellales</taxon>
        <taxon>Candidatus Entotheonellaceae</taxon>
        <taxon>Candidatus Entotheonella</taxon>
    </lineage>
</organism>
<dbReference type="Gene3D" id="3.20.20.210">
    <property type="match status" value="1"/>
</dbReference>
<comment type="caution">
    <text evidence="2">The sequence shown here is derived from an EMBL/GenBank/DDBJ whole genome shotgun (WGS) entry which is preliminary data.</text>
</comment>
<keyword evidence="3" id="KW-1185">Reference proteome</keyword>
<evidence type="ECO:0000313" key="2">
    <source>
        <dbReference type="EMBL" id="ETX00227.1"/>
    </source>
</evidence>
<dbReference type="Pfam" id="PF01717">
    <property type="entry name" value="Meth_synt_2"/>
    <property type="match status" value="1"/>
</dbReference>
<dbReference type="GO" id="GO:0009086">
    <property type="term" value="P:methionine biosynthetic process"/>
    <property type="evidence" value="ECO:0007669"/>
    <property type="project" value="InterPro"/>
</dbReference>